<reference evidence="3" key="1">
    <citation type="submission" date="2022-11" db="UniProtKB">
        <authorList>
            <consortium name="WormBaseParasite"/>
        </authorList>
    </citation>
    <scope>IDENTIFICATION</scope>
</reference>
<evidence type="ECO:0000313" key="3">
    <source>
        <dbReference type="WBParaSite" id="Gr19_v10_g12621.t1"/>
    </source>
</evidence>
<proteinExistence type="predicted"/>
<evidence type="ECO:0000256" key="1">
    <source>
        <dbReference type="SAM" id="SignalP"/>
    </source>
</evidence>
<organism evidence="2 3">
    <name type="scientific">Globodera rostochiensis</name>
    <name type="common">Golden nematode worm</name>
    <name type="synonym">Heterodera rostochiensis</name>
    <dbReference type="NCBI Taxonomy" id="31243"/>
    <lineage>
        <taxon>Eukaryota</taxon>
        <taxon>Metazoa</taxon>
        <taxon>Ecdysozoa</taxon>
        <taxon>Nematoda</taxon>
        <taxon>Chromadorea</taxon>
        <taxon>Rhabditida</taxon>
        <taxon>Tylenchina</taxon>
        <taxon>Tylenchomorpha</taxon>
        <taxon>Tylenchoidea</taxon>
        <taxon>Heteroderidae</taxon>
        <taxon>Heteroderinae</taxon>
        <taxon>Globodera</taxon>
    </lineage>
</organism>
<dbReference type="AlphaFoldDB" id="A0A914H0Y8"/>
<keyword evidence="1" id="KW-0732">Signal</keyword>
<feature type="chain" id="PRO_5038000040" evidence="1">
    <location>
        <begin position="29"/>
        <end position="198"/>
    </location>
</feature>
<sequence>MTKSLLFSCCCAIIVCLALMAQDKSVLAISDDDGVQQRFARFFEGGQLVRVKRACGTDRCSQDRQCDVCCVCSEGFCCPKLAISLHPSVLVPSVVEQDGINSIVSAGSESWASPSPMPRARASSPSFPFPNFIRGVNGAQSGGHNALPSLVAPDGSLFGKRSIGTTARAEDEYAGEKNGIPLACGLEAVNVHGEMIEW</sequence>
<dbReference type="Proteomes" id="UP000887572">
    <property type="component" value="Unplaced"/>
</dbReference>
<accession>A0A914H0Y8</accession>
<keyword evidence="2" id="KW-1185">Reference proteome</keyword>
<feature type="signal peptide" evidence="1">
    <location>
        <begin position="1"/>
        <end position="28"/>
    </location>
</feature>
<protein>
    <submittedName>
        <fullName evidence="3">Uncharacterized protein</fullName>
    </submittedName>
</protein>
<dbReference type="WBParaSite" id="Gr19_v10_g12621.t1">
    <property type="protein sequence ID" value="Gr19_v10_g12621.t1"/>
    <property type="gene ID" value="Gr19_v10_g12621"/>
</dbReference>
<name>A0A914H0Y8_GLORO</name>
<evidence type="ECO:0000313" key="2">
    <source>
        <dbReference type="Proteomes" id="UP000887572"/>
    </source>
</evidence>